<reference evidence="3 4" key="1">
    <citation type="journal article" date="2019" name="Sci. Rep.">
        <title>A high-quality genome of Eragrostis curvula grass provides insights into Poaceae evolution and supports new strategies to enhance forage quality.</title>
        <authorList>
            <person name="Carballo J."/>
            <person name="Santos B.A.C.M."/>
            <person name="Zappacosta D."/>
            <person name="Garbus I."/>
            <person name="Selva J.P."/>
            <person name="Gallo C.A."/>
            <person name="Diaz A."/>
            <person name="Albertini E."/>
            <person name="Caccamo M."/>
            <person name="Echenique V."/>
        </authorList>
    </citation>
    <scope>NUCLEOTIDE SEQUENCE [LARGE SCALE GENOMIC DNA]</scope>
    <source>
        <strain evidence="4">cv. Victoria</strain>
        <tissue evidence="3">Leaf</tissue>
    </source>
</reference>
<feature type="compositionally biased region" description="Polar residues" evidence="1">
    <location>
        <begin position="357"/>
        <end position="392"/>
    </location>
</feature>
<evidence type="ECO:0000313" key="3">
    <source>
        <dbReference type="EMBL" id="TVU05541.1"/>
    </source>
</evidence>
<dbReference type="PROSITE" id="PS50812">
    <property type="entry name" value="PWWP"/>
    <property type="match status" value="1"/>
</dbReference>
<sequence length="448" mass="49699">MDILSNTLFDASSRCRCVLVIMVNEISDIEYGQASASELSENKLRHNFRLGDITWVKQGGSSWWPAQVIDEACVGSKPKKKAKHDCLVRLYGTCQYLYIDPWKSNTEFKMVLKQQNKSAMEVFREVLEKDMYRVDSSSDYDEEADHSEGTQTNVTSGKTSSRKIRKQECLKQSSYKGVKKSATTENLEDDSENQDQEVGSTAKTGTVQKAKRRRGRKSSSSHDTAETTDKDSCDNSAESLRGKRQKRVVQSVVKREGLRRSARPTAKEYLDACEDRTASFTDTDAGEDATEDSMVHETSAPHTEIKAMVRDILFKEIIDREHDAEMAYVDEVINGICNSTDSMTFGATGSTKGGQGIKQNGTGAEGGSSNVTQKQRTSDQTAEVTKNNHNNSLKEVIDTTPSRDAAMKEPAQLSPRQMRQIRIMQSLGLIAPSGSPFGKNTVIAATRH</sequence>
<evidence type="ECO:0000259" key="2">
    <source>
        <dbReference type="PROSITE" id="PS50812"/>
    </source>
</evidence>
<dbReference type="AlphaFoldDB" id="A0A5J9T4Y7"/>
<feature type="region of interest" description="Disordered" evidence="1">
    <location>
        <begin position="278"/>
        <end position="299"/>
    </location>
</feature>
<dbReference type="InterPro" id="IPR000313">
    <property type="entry name" value="PWWP_dom"/>
</dbReference>
<evidence type="ECO:0000256" key="1">
    <source>
        <dbReference type="SAM" id="MobiDB-lite"/>
    </source>
</evidence>
<dbReference type="Gene3D" id="2.30.30.140">
    <property type="match status" value="1"/>
</dbReference>
<feature type="compositionally biased region" description="Basic residues" evidence="1">
    <location>
        <begin position="209"/>
        <end position="219"/>
    </location>
</feature>
<proteinExistence type="predicted"/>
<dbReference type="InterPro" id="IPR053063">
    <property type="entry name" value="PWWP_domain_containing_PDP"/>
</dbReference>
<feature type="compositionally biased region" description="Acidic residues" evidence="1">
    <location>
        <begin position="186"/>
        <end position="195"/>
    </location>
</feature>
<dbReference type="PANTHER" id="PTHR42851">
    <property type="entry name" value="ALDOLASE-RELATED"/>
    <property type="match status" value="1"/>
</dbReference>
<comment type="caution">
    <text evidence="3">The sequence shown here is derived from an EMBL/GenBank/DDBJ whole genome shotgun (WGS) entry which is preliminary data.</text>
</comment>
<accession>A0A5J9T4Y7</accession>
<feature type="compositionally biased region" description="Polar residues" evidence="1">
    <location>
        <begin position="170"/>
        <end position="185"/>
    </location>
</feature>
<feature type="compositionally biased region" description="Basic and acidic residues" evidence="1">
    <location>
        <begin position="223"/>
        <end position="233"/>
    </location>
</feature>
<gene>
    <name evidence="3" type="ORF">EJB05_48707</name>
</gene>
<dbReference type="Proteomes" id="UP000324897">
    <property type="component" value="Unassembled WGS sequence"/>
</dbReference>
<name>A0A5J9T4Y7_9POAL</name>
<keyword evidence="4" id="KW-1185">Reference proteome</keyword>
<dbReference type="CDD" id="cd05162">
    <property type="entry name" value="PWWP"/>
    <property type="match status" value="1"/>
</dbReference>
<feature type="compositionally biased region" description="Polar residues" evidence="1">
    <location>
        <begin position="196"/>
        <end position="207"/>
    </location>
</feature>
<dbReference type="OrthoDB" id="641149at2759"/>
<feature type="region of interest" description="Disordered" evidence="1">
    <location>
        <begin position="347"/>
        <end position="392"/>
    </location>
</feature>
<feature type="compositionally biased region" description="Polar residues" evidence="1">
    <location>
        <begin position="149"/>
        <end position="159"/>
    </location>
</feature>
<organism evidence="3 4">
    <name type="scientific">Eragrostis curvula</name>
    <name type="common">weeping love grass</name>
    <dbReference type="NCBI Taxonomy" id="38414"/>
    <lineage>
        <taxon>Eukaryota</taxon>
        <taxon>Viridiplantae</taxon>
        <taxon>Streptophyta</taxon>
        <taxon>Embryophyta</taxon>
        <taxon>Tracheophyta</taxon>
        <taxon>Spermatophyta</taxon>
        <taxon>Magnoliopsida</taxon>
        <taxon>Liliopsida</taxon>
        <taxon>Poales</taxon>
        <taxon>Poaceae</taxon>
        <taxon>PACMAD clade</taxon>
        <taxon>Chloridoideae</taxon>
        <taxon>Eragrostideae</taxon>
        <taxon>Eragrostidinae</taxon>
        <taxon>Eragrostis</taxon>
    </lineage>
</organism>
<dbReference type="Gramene" id="TVU05541">
    <property type="protein sequence ID" value="TVU05541"/>
    <property type="gene ID" value="EJB05_48707"/>
</dbReference>
<dbReference type="PANTHER" id="PTHR42851:SF13">
    <property type="entry name" value="OS08G0477800 PROTEIN"/>
    <property type="match status" value="1"/>
</dbReference>
<feature type="domain" description="PWWP" evidence="2">
    <location>
        <begin position="50"/>
        <end position="99"/>
    </location>
</feature>
<dbReference type="EMBL" id="RWGY01000051">
    <property type="protein sequence ID" value="TVU05541.1"/>
    <property type="molecule type" value="Genomic_DNA"/>
</dbReference>
<protein>
    <recommendedName>
        <fullName evidence="2">PWWP domain-containing protein</fullName>
    </recommendedName>
</protein>
<feature type="region of interest" description="Disordered" evidence="1">
    <location>
        <begin position="137"/>
        <end position="260"/>
    </location>
</feature>
<dbReference type="Pfam" id="PF00855">
    <property type="entry name" value="PWWP"/>
    <property type="match status" value="1"/>
</dbReference>
<evidence type="ECO:0000313" key="4">
    <source>
        <dbReference type="Proteomes" id="UP000324897"/>
    </source>
</evidence>
<dbReference type="SUPFAM" id="SSF63748">
    <property type="entry name" value="Tudor/PWWP/MBT"/>
    <property type="match status" value="1"/>
</dbReference>